<comment type="caution">
    <text evidence="1">The sequence shown here is derived from an EMBL/GenBank/DDBJ whole genome shotgun (WGS) entry which is preliminary data.</text>
</comment>
<proteinExistence type="predicted"/>
<dbReference type="Proteomes" id="UP001631969">
    <property type="component" value="Unassembled WGS sequence"/>
</dbReference>
<reference evidence="1" key="1">
    <citation type="submission" date="2024-12" db="EMBL/GenBank/DDBJ databases">
        <authorList>
            <person name="Wu N."/>
        </authorList>
    </citation>
    <scope>NUCLEOTIDE SEQUENCE</scope>
    <source>
        <strain evidence="1">P15</strain>
    </source>
</reference>
<protein>
    <submittedName>
        <fullName evidence="1">DUF2533 family protein</fullName>
    </submittedName>
</protein>
<accession>A0ACC7P437</accession>
<gene>
    <name evidence="1" type="ORF">ACI1P1_23040</name>
</gene>
<evidence type="ECO:0000313" key="1">
    <source>
        <dbReference type="EMBL" id="MFM9331175.1"/>
    </source>
</evidence>
<keyword evidence="2" id="KW-1185">Reference proteome</keyword>
<name>A0ACC7P437_9BACL</name>
<organism evidence="1 2">
    <name type="scientific">Paenibacillus mesotrionivorans</name>
    <dbReference type="NCBI Taxonomy" id="3160968"/>
    <lineage>
        <taxon>Bacteria</taxon>
        <taxon>Bacillati</taxon>
        <taxon>Bacillota</taxon>
        <taxon>Bacilli</taxon>
        <taxon>Bacillales</taxon>
        <taxon>Paenibacillaceae</taxon>
        <taxon>Paenibacillus</taxon>
    </lineage>
</organism>
<dbReference type="EMBL" id="JBJURJ010000017">
    <property type="protein sequence ID" value="MFM9331175.1"/>
    <property type="molecule type" value="Genomic_DNA"/>
</dbReference>
<evidence type="ECO:0000313" key="2">
    <source>
        <dbReference type="Proteomes" id="UP001631969"/>
    </source>
</evidence>
<sequence length="89" mass="10519">MNVHEAISQHSRQQHEHLQEFEQLDHLREELIQEAVELCLKGEAFSTEAINQVTARIIEHAKNGISPLRQFVNEDMVRDYVEQLKREKQ</sequence>